<feature type="region of interest" description="Disordered" evidence="1">
    <location>
        <begin position="1"/>
        <end position="26"/>
    </location>
</feature>
<dbReference type="Pfam" id="PF00226">
    <property type="entry name" value="DnaJ"/>
    <property type="match status" value="1"/>
</dbReference>
<dbReference type="PRINTS" id="PR00625">
    <property type="entry name" value="JDOMAIN"/>
</dbReference>
<keyword evidence="4" id="KW-1185">Reference proteome</keyword>
<dbReference type="PROSITE" id="PS50076">
    <property type="entry name" value="DNAJ_2"/>
    <property type="match status" value="1"/>
</dbReference>
<dbReference type="InterPro" id="IPR001623">
    <property type="entry name" value="DnaJ_domain"/>
</dbReference>
<dbReference type="CDD" id="cd06257">
    <property type="entry name" value="DnaJ"/>
    <property type="match status" value="1"/>
</dbReference>
<sequence length="198" mass="22700">MSVGSISSGGGLLTFSGGPAKQRPHQRIGTLSFRTRATFDDVGFVASEEMERRRSFCDLLGVSERGTHSEIKHAYREMARRFHPDVSPPERTEEYTKRFMLVQEAYETLSDPGRRADYDRRRVMGLHRAFSGGAGSIRTLINVVHVLQNEGLDERSEWKIQWQNQIAELRRSRMNKVAGENMSWAARIRKKNEELSED</sequence>
<evidence type="ECO:0000259" key="2">
    <source>
        <dbReference type="PROSITE" id="PS50076"/>
    </source>
</evidence>
<dbReference type="GO" id="GO:0005783">
    <property type="term" value="C:endoplasmic reticulum"/>
    <property type="evidence" value="ECO:0007669"/>
    <property type="project" value="UniProtKB-ARBA"/>
</dbReference>
<organism evidence="3 4">
    <name type="scientific">Acorus calamus</name>
    <name type="common">Sweet flag</name>
    <dbReference type="NCBI Taxonomy" id="4465"/>
    <lineage>
        <taxon>Eukaryota</taxon>
        <taxon>Viridiplantae</taxon>
        <taxon>Streptophyta</taxon>
        <taxon>Embryophyta</taxon>
        <taxon>Tracheophyta</taxon>
        <taxon>Spermatophyta</taxon>
        <taxon>Magnoliopsida</taxon>
        <taxon>Liliopsida</taxon>
        <taxon>Acoraceae</taxon>
        <taxon>Acorus</taxon>
    </lineage>
</organism>
<dbReference type="AlphaFoldDB" id="A0AAV9DZM9"/>
<reference evidence="3" key="1">
    <citation type="journal article" date="2023" name="Nat. Commun.">
        <title>Diploid and tetraploid genomes of Acorus and the evolution of monocots.</title>
        <authorList>
            <person name="Ma L."/>
            <person name="Liu K.W."/>
            <person name="Li Z."/>
            <person name="Hsiao Y.Y."/>
            <person name="Qi Y."/>
            <person name="Fu T."/>
            <person name="Tang G.D."/>
            <person name="Zhang D."/>
            <person name="Sun W.H."/>
            <person name="Liu D.K."/>
            <person name="Li Y."/>
            <person name="Chen G.Z."/>
            <person name="Liu X.D."/>
            <person name="Liao X.Y."/>
            <person name="Jiang Y.T."/>
            <person name="Yu X."/>
            <person name="Hao Y."/>
            <person name="Huang J."/>
            <person name="Zhao X.W."/>
            <person name="Ke S."/>
            <person name="Chen Y.Y."/>
            <person name="Wu W.L."/>
            <person name="Hsu J.L."/>
            <person name="Lin Y.F."/>
            <person name="Huang M.D."/>
            <person name="Li C.Y."/>
            <person name="Huang L."/>
            <person name="Wang Z.W."/>
            <person name="Zhao X."/>
            <person name="Zhong W.Y."/>
            <person name="Peng D.H."/>
            <person name="Ahmad S."/>
            <person name="Lan S."/>
            <person name="Zhang J.S."/>
            <person name="Tsai W.C."/>
            <person name="Van de Peer Y."/>
            <person name="Liu Z.J."/>
        </authorList>
    </citation>
    <scope>NUCLEOTIDE SEQUENCE</scope>
    <source>
        <strain evidence="3">CP</strain>
    </source>
</reference>
<dbReference type="InterPro" id="IPR036869">
    <property type="entry name" value="J_dom_sf"/>
</dbReference>
<evidence type="ECO:0000313" key="4">
    <source>
        <dbReference type="Proteomes" id="UP001180020"/>
    </source>
</evidence>
<dbReference type="InterPro" id="IPR053232">
    <property type="entry name" value="DnaJ_C/III_chloroplastic"/>
</dbReference>
<dbReference type="PANTHER" id="PTHR45090">
    <property type="entry name" value="CHAPERONE PROTEIN DNAJ 20 CHLOROPLASTIC"/>
    <property type="match status" value="1"/>
</dbReference>
<evidence type="ECO:0000313" key="3">
    <source>
        <dbReference type="EMBL" id="KAK1306657.1"/>
    </source>
</evidence>
<accession>A0AAV9DZM9</accession>
<dbReference type="Proteomes" id="UP001180020">
    <property type="component" value="Unassembled WGS sequence"/>
</dbReference>
<dbReference type="EMBL" id="JAUJYO010000010">
    <property type="protein sequence ID" value="KAK1306657.1"/>
    <property type="molecule type" value="Genomic_DNA"/>
</dbReference>
<protein>
    <recommendedName>
        <fullName evidence="2">J domain-containing protein</fullName>
    </recommendedName>
</protein>
<name>A0AAV9DZM9_ACOCL</name>
<dbReference type="SMART" id="SM00271">
    <property type="entry name" value="DnaJ"/>
    <property type="match status" value="1"/>
</dbReference>
<comment type="caution">
    <text evidence="3">The sequence shown here is derived from an EMBL/GenBank/DDBJ whole genome shotgun (WGS) entry which is preliminary data.</text>
</comment>
<proteinExistence type="predicted"/>
<dbReference type="Gene3D" id="1.10.287.110">
    <property type="entry name" value="DnaJ domain"/>
    <property type="match status" value="1"/>
</dbReference>
<dbReference type="SUPFAM" id="SSF46565">
    <property type="entry name" value="Chaperone J-domain"/>
    <property type="match status" value="1"/>
</dbReference>
<dbReference type="InterPro" id="IPR018253">
    <property type="entry name" value="DnaJ_domain_CS"/>
</dbReference>
<gene>
    <name evidence="3" type="ORF">QJS10_CPA10g01515</name>
</gene>
<dbReference type="PANTHER" id="PTHR45090:SF4">
    <property type="entry name" value="J DOMAIN-CONTAINING PROTEIN"/>
    <property type="match status" value="1"/>
</dbReference>
<dbReference type="PROSITE" id="PS00636">
    <property type="entry name" value="DNAJ_1"/>
    <property type="match status" value="1"/>
</dbReference>
<evidence type="ECO:0000256" key="1">
    <source>
        <dbReference type="SAM" id="MobiDB-lite"/>
    </source>
</evidence>
<dbReference type="GO" id="GO:0009507">
    <property type="term" value="C:chloroplast"/>
    <property type="evidence" value="ECO:0007669"/>
    <property type="project" value="TreeGrafter"/>
</dbReference>
<reference evidence="3" key="2">
    <citation type="submission" date="2023-06" db="EMBL/GenBank/DDBJ databases">
        <authorList>
            <person name="Ma L."/>
            <person name="Liu K.-W."/>
            <person name="Li Z."/>
            <person name="Hsiao Y.-Y."/>
            <person name="Qi Y."/>
            <person name="Fu T."/>
            <person name="Tang G."/>
            <person name="Zhang D."/>
            <person name="Sun W.-H."/>
            <person name="Liu D.-K."/>
            <person name="Li Y."/>
            <person name="Chen G.-Z."/>
            <person name="Liu X.-D."/>
            <person name="Liao X.-Y."/>
            <person name="Jiang Y.-T."/>
            <person name="Yu X."/>
            <person name="Hao Y."/>
            <person name="Huang J."/>
            <person name="Zhao X.-W."/>
            <person name="Ke S."/>
            <person name="Chen Y.-Y."/>
            <person name="Wu W.-L."/>
            <person name="Hsu J.-L."/>
            <person name="Lin Y.-F."/>
            <person name="Huang M.-D."/>
            <person name="Li C.-Y."/>
            <person name="Huang L."/>
            <person name="Wang Z.-W."/>
            <person name="Zhao X."/>
            <person name="Zhong W.-Y."/>
            <person name="Peng D.-H."/>
            <person name="Ahmad S."/>
            <person name="Lan S."/>
            <person name="Zhang J.-S."/>
            <person name="Tsai W.-C."/>
            <person name="Van De Peer Y."/>
            <person name="Liu Z.-J."/>
        </authorList>
    </citation>
    <scope>NUCLEOTIDE SEQUENCE</scope>
    <source>
        <strain evidence="3">CP</strain>
        <tissue evidence="3">Leaves</tissue>
    </source>
</reference>
<feature type="domain" description="J" evidence="2">
    <location>
        <begin position="55"/>
        <end position="122"/>
    </location>
</feature>